<evidence type="ECO:0000313" key="7">
    <source>
        <dbReference type="Proteomes" id="UP000676506"/>
    </source>
</evidence>
<dbReference type="Proteomes" id="UP000676506">
    <property type="component" value="Chromosome 1"/>
</dbReference>
<comment type="subunit">
    <text evidence="5">Homodimer.</text>
</comment>
<evidence type="ECO:0000256" key="3">
    <source>
        <dbReference type="ARBA" id="ARBA00012098"/>
    </source>
</evidence>
<dbReference type="SUPFAM" id="SSF51182">
    <property type="entry name" value="RmlC-like cupins"/>
    <property type="match status" value="1"/>
</dbReference>
<dbReference type="RefSeq" id="WP_211427939.1">
    <property type="nucleotide sequence ID" value="NZ_CP072648.1"/>
</dbReference>
<comment type="similarity">
    <text evidence="5">Belongs to the dTDP-4-dehydrorhamnose 3,5-epimerase family.</text>
</comment>
<dbReference type="Pfam" id="PF00908">
    <property type="entry name" value="dTDP_sugar_isom"/>
    <property type="match status" value="1"/>
</dbReference>
<dbReference type="PANTHER" id="PTHR21047">
    <property type="entry name" value="DTDP-6-DEOXY-D-GLUCOSE-3,5 EPIMERASE"/>
    <property type="match status" value="1"/>
</dbReference>
<evidence type="ECO:0000256" key="2">
    <source>
        <dbReference type="ARBA" id="ARBA00001997"/>
    </source>
</evidence>
<dbReference type="EMBL" id="CP072648">
    <property type="protein sequence ID" value="QUW02048.1"/>
    <property type="molecule type" value="Genomic_DNA"/>
</dbReference>
<gene>
    <name evidence="6" type="primary">rfbC</name>
    <name evidence="6" type="ORF">J8C06_06650</name>
</gene>
<comment type="function">
    <text evidence="2 5">Catalyzes the epimerization of the C3' and C5'positions of dTDP-6-deoxy-D-xylo-4-hexulose, forming dTDP-6-deoxy-L-lyxo-4-hexulose.</text>
</comment>
<evidence type="ECO:0000256" key="5">
    <source>
        <dbReference type="RuleBase" id="RU364069"/>
    </source>
</evidence>
<comment type="pathway">
    <text evidence="5">Carbohydrate biosynthesis; dTDP-L-rhamnose biosynthesis.</text>
</comment>
<evidence type="ECO:0000313" key="6">
    <source>
        <dbReference type="EMBL" id="QUW02048.1"/>
    </source>
</evidence>
<evidence type="ECO:0000256" key="4">
    <source>
        <dbReference type="ARBA" id="ARBA00019595"/>
    </source>
</evidence>
<proteinExistence type="inferred from homology"/>
<accession>A0ABX8B500</accession>
<dbReference type="InterPro" id="IPR011051">
    <property type="entry name" value="RmlC_Cupin_sf"/>
</dbReference>
<dbReference type="GO" id="GO:0008830">
    <property type="term" value="F:dTDP-4-dehydrorhamnose 3,5-epimerase activity"/>
    <property type="evidence" value="ECO:0007669"/>
    <property type="project" value="UniProtKB-EC"/>
</dbReference>
<dbReference type="EC" id="5.1.3.13" evidence="3 5"/>
<dbReference type="InterPro" id="IPR014710">
    <property type="entry name" value="RmlC-like_jellyroll"/>
</dbReference>
<dbReference type="CDD" id="cd00438">
    <property type="entry name" value="cupin_RmlC"/>
    <property type="match status" value="1"/>
</dbReference>
<dbReference type="InterPro" id="IPR000888">
    <property type="entry name" value="RmlC-like"/>
</dbReference>
<keyword evidence="7" id="KW-1185">Reference proteome</keyword>
<sequence length="185" mass="20774">MNFISTELPGVVMIEPQVFRDHRGFFLESYHQAKFAQAGLDVTFVQDNHSKSVRGTLRGLHAQRRRPQGKLVRVVSGEIFDVVVDIRPSSLTFGRWLGVTLSAENFRQLYVPPGFVHGFCVVSETAEVLYKCTALYDPTDEIGIVWNDPELGIDWGVQSPVVSDKDRRLPTLRALMEQVLADGEA</sequence>
<keyword evidence="5 6" id="KW-0413">Isomerase</keyword>
<evidence type="ECO:0000256" key="1">
    <source>
        <dbReference type="ARBA" id="ARBA00001298"/>
    </source>
</evidence>
<reference evidence="6 7" key="1">
    <citation type="submission" date="2021-03" db="EMBL/GenBank/DDBJ databases">
        <title>Genomic and phenotypic characterization of Chloracidobacterium isolates provides evidence for multiple species.</title>
        <authorList>
            <person name="Saini M.K."/>
            <person name="Costas A.M.G."/>
            <person name="Tank M."/>
            <person name="Bryant D.A."/>
        </authorList>
    </citation>
    <scope>NUCLEOTIDE SEQUENCE [LARGE SCALE GENOMIC DNA]</scope>
    <source>
        <strain evidence="6 7">BV2-C</strain>
    </source>
</reference>
<organism evidence="6 7">
    <name type="scientific">Chloracidobacterium validum</name>
    <dbReference type="NCBI Taxonomy" id="2821543"/>
    <lineage>
        <taxon>Bacteria</taxon>
        <taxon>Pseudomonadati</taxon>
        <taxon>Acidobacteriota</taxon>
        <taxon>Terriglobia</taxon>
        <taxon>Terriglobales</taxon>
        <taxon>Acidobacteriaceae</taxon>
        <taxon>Chloracidobacterium</taxon>
    </lineage>
</organism>
<name>A0ABX8B500_9BACT</name>
<dbReference type="Gene3D" id="2.60.120.10">
    <property type="entry name" value="Jelly Rolls"/>
    <property type="match status" value="1"/>
</dbReference>
<protein>
    <recommendedName>
        <fullName evidence="4 5">dTDP-4-dehydrorhamnose 3,5-epimerase</fullName>
        <ecNumber evidence="3 5">5.1.3.13</ecNumber>
    </recommendedName>
    <alternativeName>
        <fullName evidence="5">Thymidine diphospho-4-keto-rhamnose 3,5-epimerase</fullName>
    </alternativeName>
</protein>
<dbReference type="NCBIfam" id="TIGR01221">
    <property type="entry name" value="rmlC"/>
    <property type="match status" value="1"/>
</dbReference>
<comment type="catalytic activity">
    <reaction evidence="1 5">
        <text>dTDP-4-dehydro-6-deoxy-alpha-D-glucose = dTDP-4-dehydro-beta-L-rhamnose</text>
        <dbReference type="Rhea" id="RHEA:16969"/>
        <dbReference type="ChEBI" id="CHEBI:57649"/>
        <dbReference type="ChEBI" id="CHEBI:62830"/>
        <dbReference type="EC" id="5.1.3.13"/>
    </reaction>
</comment>
<dbReference type="PANTHER" id="PTHR21047:SF2">
    <property type="entry name" value="THYMIDINE DIPHOSPHO-4-KETO-RHAMNOSE 3,5-EPIMERASE"/>
    <property type="match status" value="1"/>
</dbReference>